<proteinExistence type="predicted"/>
<sequence length="67" mass="7688">MTDTDNLELVSLNRAACPNRLSWTFLNRPRTEGRFPATISMGERRIAFLKSEFLDFIRGRVAMRVAA</sequence>
<keyword evidence="2" id="KW-1185">Reference proteome</keyword>
<gene>
    <name evidence="1" type="ORF">DPM33_20590</name>
</gene>
<dbReference type="EMBL" id="QMBP01000010">
    <property type="protein sequence ID" value="RAZ88837.1"/>
    <property type="molecule type" value="Genomic_DNA"/>
</dbReference>
<name>A0A330HVW7_9HYPH</name>
<evidence type="ECO:0000313" key="1">
    <source>
        <dbReference type="EMBL" id="RAZ88837.1"/>
    </source>
</evidence>
<dbReference type="OrthoDB" id="9801242at2"/>
<accession>A0A330HVW7</accession>
<evidence type="ECO:0000313" key="2">
    <source>
        <dbReference type="Proteomes" id="UP000251558"/>
    </source>
</evidence>
<organism evidence="1 2">
    <name type="scientific">Mesorhizobium hawassense</name>
    <dbReference type="NCBI Taxonomy" id="1209954"/>
    <lineage>
        <taxon>Bacteria</taxon>
        <taxon>Pseudomonadati</taxon>
        <taxon>Pseudomonadota</taxon>
        <taxon>Alphaproteobacteria</taxon>
        <taxon>Hyphomicrobiales</taxon>
        <taxon>Phyllobacteriaceae</taxon>
        <taxon>Mesorhizobium</taxon>
    </lineage>
</organism>
<protein>
    <submittedName>
        <fullName evidence="1">Transcriptional regulator</fullName>
    </submittedName>
</protein>
<reference evidence="2" key="1">
    <citation type="submission" date="2018-06" db="EMBL/GenBank/DDBJ databases">
        <authorList>
            <person name="Helene L.C."/>
            <person name="Dall'Agnol R."/>
            <person name="Delamuta J.R."/>
            <person name="Hungria M."/>
        </authorList>
    </citation>
    <scope>NUCLEOTIDE SEQUENCE [LARGE SCALE GENOMIC DNA]</scope>
    <source>
        <strain evidence="2">AC99b</strain>
    </source>
</reference>
<dbReference type="AlphaFoldDB" id="A0A330HVW7"/>
<reference evidence="1 2" key="2">
    <citation type="submission" date="2018-07" db="EMBL/GenBank/DDBJ databases">
        <title>Diversity of Mesorhizobium strains in Brazil.</title>
        <authorList>
            <person name="Helene L.C.F."/>
            <person name="Dall'Agnol R."/>
            <person name="Delamuta J.R.M."/>
            <person name="Hungria M."/>
        </authorList>
    </citation>
    <scope>NUCLEOTIDE SEQUENCE [LARGE SCALE GENOMIC DNA]</scope>
    <source>
        <strain evidence="1 2">AC99b</strain>
    </source>
</reference>
<comment type="caution">
    <text evidence="1">The sequence shown here is derived from an EMBL/GenBank/DDBJ whole genome shotgun (WGS) entry which is preliminary data.</text>
</comment>
<dbReference type="Proteomes" id="UP000251558">
    <property type="component" value="Unassembled WGS sequence"/>
</dbReference>